<name>A0A8I1WBQ2_PLESH</name>
<dbReference type="Gene3D" id="1.10.1220.10">
    <property type="entry name" value="Met repressor-like"/>
    <property type="match status" value="1"/>
</dbReference>
<dbReference type="GO" id="GO:0006355">
    <property type="term" value="P:regulation of DNA-templated transcription"/>
    <property type="evidence" value="ECO:0007669"/>
    <property type="project" value="InterPro"/>
</dbReference>
<gene>
    <name evidence="1" type="ORF">J2R62_16560</name>
</gene>
<accession>A0A8I1WBQ2</accession>
<proteinExistence type="predicted"/>
<reference evidence="1" key="1">
    <citation type="submission" date="2021-03" db="EMBL/GenBank/DDBJ databases">
        <title>Plesiomonas shigelloides zfcc0051, isolated from zebrafish feces.</title>
        <authorList>
            <person name="Vanderhoek Z."/>
            <person name="Gaulke C."/>
        </authorList>
    </citation>
    <scope>NUCLEOTIDE SEQUENCE</scope>
    <source>
        <strain evidence="1">Zfcc0051</strain>
    </source>
</reference>
<dbReference type="Proteomes" id="UP000664658">
    <property type="component" value="Unassembled WGS sequence"/>
</dbReference>
<dbReference type="GO" id="GO:0043565">
    <property type="term" value="F:sequence-specific DNA binding"/>
    <property type="evidence" value="ECO:0007669"/>
    <property type="project" value="UniProtKB-ARBA"/>
</dbReference>
<sequence length="426" mass="48927">MNENKLTYLQKLNRQDIKRTINFIYYSFVNNVVVKNKINQRPIRYETLSDDGLRNKLNTNSELKRVIKFSGDGGGITLTFLYCSLLYLDDCEFIRRYNINPLLLFAPPTSSVMVKSIYYLESDEQFSTILSLTNYGSLSDEIDDAELKAANSANSLSGEEWERIELSFRLRKLAAAIQVMHSMLDIPGYSVKPNLTHSYSVSALLIVIFEYLDLKRDDYYVNKGFSYESVLKQVKNYDSESIFFSIGDEIFDKAQLIIDFIIAGAISNKDALSARRELIKNSITRFSGGEIVDEINSHADKIRELVEYGELFIQYMDQVIFHKAASRIWYVKMKSYALANDMLFQFFSIAVLVLIKPGELKGVIKRAKLAMTNKTSANRKKRNQLNVSISSDILDSFRLICKNNNIKQSEFVEDAIKLYISTKCNR</sequence>
<evidence type="ECO:0000313" key="2">
    <source>
        <dbReference type="Proteomes" id="UP000664658"/>
    </source>
</evidence>
<dbReference type="InterPro" id="IPR013321">
    <property type="entry name" value="Arc_rbn_hlx_hlx"/>
</dbReference>
<dbReference type="EMBL" id="JAFNAA010000032">
    <property type="protein sequence ID" value="MBO1109790.1"/>
    <property type="molecule type" value="Genomic_DNA"/>
</dbReference>
<dbReference type="AlphaFoldDB" id="A0A8I1WBQ2"/>
<protein>
    <submittedName>
        <fullName evidence="1">Uncharacterized protein</fullName>
    </submittedName>
</protein>
<comment type="caution">
    <text evidence="1">The sequence shown here is derived from an EMBL/GenBank/DDBJ whole genome shotgun (WGS) entry which is preliminary data.</text>
</comment>
<organism evidence="1 2">
    <name type="scientific">Plesiomonas shigelloides</name>
    <name type="common">Aeromonas shigelloides</name>
    <dbReference type="NCBI Taxonomy" id="703"/>
    <lineage>
        <taxon>Bacteria</taxon>
        <taxon>Pseudomonadati</taxon>
        <taxon>Pseudomonadota</taxon>
        <taxon>Gammaproteobacteria</taxon>
        <taxon>Enterobacterales</taxon>
        <taxon>Enterobacteriaceae</taxon>
        <taxon>Plesiomonas</taxon>
    </lineage>
</organism>
<evidence type="ECO:0000313" key="1">
    <source>
        <dbReference type="EMBL" id="MBO1109790.1"/>
    </source>
</evidence>
<dbReference type="RefSeq" id="WP_207542743.1">
    <property type="nucleotide sequence ID" value="NZ_JAFNAA010000032.1"/>
</dbReference>